<evidence type="ECO:0000256" key="2">
    <source>
        <dbReference type="ARBA" id="ARBA00022448"/>
    </source>
</evidence>
<evidence type="ECO:0000256" key="7">
    <source>
        <dbReference type="RuleBase" id="RU363032"/>
    </source>
</evidence>
<dbReference type="Proteomes" id="UP001597391">
    <property type="component" value="Unassembled WGS sequence"/>
</dbReference>
<accession>A0ABW5XL31</accession>
<dbReference type="Pfam" id="PF00528">
    <property type="entry name" value="BPD_transp_1"/>
    <property type="match status" value="1"/>
</dbReference>
<dbReference type="PANTHER" id="PTHR43163">
    <property type="entry name" value="DIPEPTIDE TRANSPORT SYSTEM PERMEASE PROTEIN DPPB-RELATED"/>
    <property type="match status" value="1"/>
</dbReference>
<feature type="transmembrane region" description="Helical" evidence="7">
    <location>
        <begin position="177"/>
        <end position="197"/>
    </location>
</feature>
<keyword evidence="2 7" id="KW-0813">Transport</keyword>
<gene>
    <name evidence="9" type="ORF">ACFSYH_13545</name>
</gene>
<evidence type="ECO:0000256" key="3">
    <source>
        <dbReference type="ARBA" id="ARBA00022475"/>
    </source>
</evidence>
<feature type="domain" description="ABC transmembrane type-1" evidence="8">
    <location>
        <begin position="99"/>
        <end position="300"/>
    </location>
</feature>
<keyword evidence="3" id="KW-1003">Cell membrane</keyword>
<dbReference type="Pfam" id="PF19300">
    <property type="entry name" value="BPD_transp_1_N"/>
    <property type="match status" value="1"/>
</dbReference>
<dbReference type="Gene3D" id="1.10.3720.10">
    <property type="entry name" value="MetI-like"/>
    <property type="match status" value="1"/>
</dbReference>
<evidence type="ECO:0000313" key="10">
    <source>
        <dbReference type="Proteomes" id="UP001597391"/>
    </source>
</evidence>
<comment type="caution">
    <text evidence="9">The sequence shown here is derived from an EMBL/GenBank/DDBJ whole genome shotgun (WGS) entry which is preliminary data.</text>
</comment>
<comment type="similarity">
    <text evidence="7">Belongs to the binding-protein-dependent transport system permease family.</text>
</comment>
<dbReference type="PROSITE" id="PS50928">
    <property type="entry name" value="ABC_TM1"/>
    <property type="match status" value="1"/>
</dbReference>
<dbReference type="InterPro" id="IPR035906">
    <property type="entry name" value="MetI-like_sf"/>
</dbReference>
<keyword evidence="4 7" id="KW-0812">Transmembrane</keyword>
<dbReference type="CDD" id="cd06261">
    <property type="entry name" value="TM_PBP2"/>
    <property type="match status" value="1"/>
</dbReference>
<evidence type="ECO:0000256" key="5">
    <source>
        <dbReference type="ARBA" id="ARBA00022989"/>
    </source>
</evidence>
<keyword evidence="10" id="KW-1185">Reference proteome</keyword>
<dbReference type="RefSeq" id="WP_377467734.1">
    <property type="nucleotide sequence ID" value="NZ_JBHUOP010000007.1"/>
</dbReference>
<feature type="transmembrane region" description="Helical" evidence="7">
    <location>
        <begin position="235"/>
        <end position="257"/>
    </location>
</feature>
<comment type="subcellular location">
    <subcellularLocation>
        <location evidence="1 7">Cell membrane</location>
        <topology evidence="1 7">Multi-pass membrane protein</topology>
    </subcellularLocation>
</comment>
<evidence type="ECO:0000256" key="4">
    <source>
        <dbReference type="ARBA" id="ARBA00022692"/>
    </source>
</evidence>
<dbReference type="InterPro" id="IPR045621">
    <property type="entry name" value="BPD_transp_1_N"/>
</dbReference>
<feature type="transmembrane region" description="Helical" evidence="7">
    <location>
        <begin position="12"/>
        <end position="30"/>
    </location>
</feature>
<feature type="transmembrane region" description="Helical" evidence="7">
    <location>
        <begin position="277"/>
        <end position="300"/>
    </location>
</feature>
<protein>
    <submittedName>
        <fullName evidence="9">ABC transporter permease</fullName>
    </submittedName>
</protein>
<evidence type="ECO:0000256" key="1">
    <source>
        <dbReference type="ARBA" id="ARBA00004651"/>
    </source>
</evidence>
<keyword evidence="5 7" id="KW-1133">Transmembrane helix</keyword>
<dbReference type="InterPro" id="IPR000515">
    <property type="entry name" value="MetI-like"/>
</dbReference>
<evidence type="ECO:0000259" key="8">
    <source>
        <dbReference type="PROSITE" id="PS50928"/>
    </source>
</evidence>
<evidence type="ECO:0000256" key="6">
    <source>
        <dbReference type="ARBA" id="ARBA00023136"/>
    </source>
</evidence>
<sequence>MLRYVTKRVAQAIIVVWAAYTLTFVILYLLPSDPVSIMLNQSQDGHVDEALAERLRAEYGFDQSTLTQYANLLGRAIQGDFGTSIANGARVSDLIAQVFPETLKLAGLAFLFTILGGTALAVASIATANKRLQQFLLALPPLGVSVPGFWIGLILLQVFSFTFPVFPAIGNDGFKSLVLPALTLAIPLSAMVAQVLADSLHSTWREPYVETARAKGLTRWQAITRHTFKNAAVPALTITGMLVGGLFAGSVVVETVFSRAGFGRLVQTSVQAQDIPVIQGFVVLAAVIFVAVNLLVDVLYPLLDPRIRSANLALAA</sequence>
<name>A0ABW5XL31_9MICO</name>
<dbReference type="SUPFAM" id="SSF161098">
    <property type="entry name" value="MetI-like"/>
    <property type="match status" value="1"/>
</dbReference>
<evidence type="ECO:0000313" key="9">
    <source>
        <dbReference type="EMBL" id="MFD2841584.1"/>
    </source>
</evidence>
<organism evidence="9 10">
    <name type="scientific">Populibacterium corticicola</name>
    <dbReference type="NCBI Taxonomy" id="1812826"/>
    <lineage>
        <taxon>Bacteria</taxon>
        <taxon>Bacillati</taxon>
        <taxon>Actinomycetota</taxon>
        <taxon>Actinomycetes</taxon>
        <taxon>Micrococcales</taxon>
        <taxon>Jonesiaceae</taxon>
        <taxon>Populibacterium</taxon>
    </lineage>
</organism>
<reference evidence="10" key="1">
    <citation type="journal article" date="2019" name="Int. J. Syst. Evol. Microbiol.">
        <title>The Global Catalogue of Microorganisms (GCM) 10K type strain sequencing project: providing services to taxonomists for standard genome sequencing and annotation.</title>
        <authorList>
            <consortium name="The Broad Institute Genomics Platform"/>
            <consortium name="The Broad Institute Genome Sequencing Center for Infectious Disease"/>
            <person name="Wu L."/>
            <person name="Ma J."/>
        </authorList>
    </citation>
    <scope>NUCLEOTIDE SEQUENCE [LARGE SCALE GENOMIC DNA]</scope>
    <source>
        <strain evidence="10">KCTC 33576</strain>
    </source>
</reference>
<feature type="transmembrane region" description="Helical" evidence="7">
    <location>
        <begin position="105"/>
        <end position="128"/>
    </location>
</feature>
<proteinExistence type="inferred from homology"/>
<feature type="transmembrane region" description="Helical" evidence="7">
    <location>
        <begin position="135"/>
        <end position="157"/>
    </location>
</feature>
<dbReference type="EMBL" id="JBHUOP010000007">
    <property type="protein sequence ID" value="MFD2841584.1"/>
    <property type="molecule type" value="Genomic_DNA"/>
</dbReference>
<keyword evidence="6 7" id="KW-0472">Membrane</keyword>
<dbReference type="PANTHER" id="PTHR43163:SF6">
    <property type="entry name" value="DIPEPTIDE TRANSPORT SYSTEM PERMEASE PROTEIN DPPB-RELATED"/>
    <property type="match status" value="1"/>
</dbReference>